<gene>
    <name evidence="2" type="ORF">QVD17_16710</name>
</gene>
<evidence type="ECO:0000313" key="2">
    <source>
        <dbReference type="EMBL" id="KAK1427947.1"/>
    </source>
</evidence>
<feature type="compositionally biased region" description="Acidic residues" evidence="1">
    <location>
        <begin position="19"/>
        <end position="35"/>
    </location>
</feature>
<dbReference type="AlphaFoldDB" id="A0AAD8KX62"/>
<keyword evidence="3" id="KW-1185">Reference proteome</keyword>
<dbReference type="EMBL" id="JAUHHV010000004">
    <property type="protein sequence ID" value="KAK1427947.1"/>
    <property type="molecule type" value="Genomic_DNA"/>
</dbReference>
<accession>A0AAD8KX62</accession>
<comment type="caution">
    <text evidence="2">The sequence shown here is derived from an EMBL/GenBank/DDBJ whole genome shotgun (WGS) entry which is preliminary data.</text>
</comment>
<reference evidence="2" key="1">
    <citation type="journal article" date="2023" name="bioRxiv">
        <title>Improved chromosome-level genome assembly for marigold (Tagetes erecta).</title>
        <authorList>
            <person name="Jiang F."/>
            <person name="Yuan L."/>
            <person name="Wang S."/>
            <person name="Wang H."/>
            <person name="Xu D."/>
            <person name="Wang A."/>
            <person name="Fan W."/>
        </authorList>
    </citation>
    <scope>NUCLEOTIDE SEQUENCE</scope>
    <source>
        <strain evidence="2">WSJ</strain>
        <tissue evidence="2">Leaf</tissue>
    </source>
</reference>
<feature type="region of interest" description="Disordered" evidence="1">
    <location>
        <begin position="1"/>
        <end position="39"/>
    </location>
</feature>
<dbReference type="Proteomes" id="UP001229421">
    <property type="component" value="Unassembled WGS sequence"/>
</dbReference>
<organism evidence="2 3">
    <name type="scientific">Tagetes erecta</name>
    <name type="common">African marigold</name>
    <dbReference type="NCBI Taxonomy" id="13708"/>
    <lineage>
        <taxon>Eukaryota</taxon>
        <taxon>Viridiplantae</taxon>
        <taxon>Streptophyta</taxon>
        <taxon>Embryophyta</taxon>
        <taxon>Tracheophyta</taxon>
        <taxon>Spermatophyta</taxon>
        <taxon>Magnoliopsida</taxon>
        <taxon>eudicotyledons</taxon>
        <taxon>Gunneridae</taxon>
        <taxon>Pentapetalae</taxon>
        <taxon>asterids</taxon>
        <taxon>campanulids</taxon>
        <taxon>Asterales</taxon>
        <taxon>Asteraceae</taxon>
        <taxon>Asteroideae</taxon>
        <taxon>Heliantheae alliance</taxon>
        <taxon>Tageteae</taxon>
        <taxon>Tagetes</taxon>
    </lineage>
</organism>
<sequence>MTMRKTDSDDSNDGNDSIENVEEEDVIENVEEDVENNSVMEPFVEETISQSEPVMDEMVPESNEPIDVVQTAQEVIAEVESVAQVDDEIEVILKEKETESSESDKDFAVDEDVGVSDTPREITDYYTRSRRSKTVTEPIVESVPIPDDTADMVPYDKAEGKT</sequence>
<evidence type="ECO:0000256" key="1">
    <source>
        <dbReference type="SAM" id="MobiDB-lite"/>
    </source>
</evidence>
<evidence type="ECO:0000313" key="3">
    <source>
        <dbReference type="Proteomes" id="UP001229421"/>
    </source>
</evidence>
<proteinExistence type="predicted"/>
<feature type="compositionally biased region" description="Basic and acidic residues" evidence="1">
    <location>
        <begin position="96"/>
        <end position="108"/>
    </location>
</feature>
<name>A0AAD8KX62_TARER</name>
<protein>
    <submittedName>
        <fullName evidence="2">Uncharacterized protein</fullName>
    </submittedName>
</protein>
<feature type="region of interest" description="Disordered" evidence="1">
    <location>
        <begin position="96"/>
        <end position="162"/>
    </location>
</feature>